<accession>A0ABX0TWX6</accession>
<evidence type="ECO:0000313" key="1">
    <source>
        <dbReference type="EMBL" id="NIJ09558.1"/>
    </source>
</evidence>
<name>A0ABX0TWX6_9SPHN</name>
<gene>
    <name evidence="1" type="ORF">FHS31_003191</name>
</gene>
<keyword evidence="2" id="KW-1185">Reference proteome</keyword>
<dbReference type="RefSeq" id="WP_167075287.1">
    <property type="nucleotide sequence ID" value="NZ_JAAOZC010000012.1"/>
</dbReference>
<evidence type="ECO:0000313" key="2">
    <source>
        <dbReference type="Proteomes" id="UP000727456"/>
    </source>
</evidence>
<proteinExistence type="predicted"/>
<dbReference type="EMBL" id="JAAOZC010000012">
    <property type="protein sequence ID" value="NIJ09558.1"/>
    <property type="molecule type" value="Genomic_DNA"/>
</dbReference>
<sequence>MSLAMLLNGRRFSANSVPGTIVDLCARLTAFLASHAEAAPGIISSS</sequence>
<organism evidence="1 2">
    <name type="scientific">Sphingomonas vulcanisoli</name>
    <dbReference type="NCBI Taxonomy" id="1658060"/>
    <lineage>
        <taxon>Bacteria</taxon>
        <taxon>Pseudomonadati</taxon>
        <taxon>Pseudomonadota</taxon>
        <taxon>Alphaproteobacteria</taxon>
        <taxon>Sphingomonadales</taxon>
        <taxon>Sphingomonadaceae</taxon>
        <taxon>Sphingomonas</taxon>
    </lineage>
</organism>
<comment type="caution">
    <text evidence="1">The sequence shown here is derived from an EMBL/GenBank/DDBJ whole genome shotgun (WGS) entry which is preliminary data.</text>
</comment>
<reference evidence="1 2" key="1">
    <citation type="submission" date="2020-03" db="EMBL/GenBank/DDBJ databases">
        <title>Genomic Encyclopedia of Type Strains, Phase III (KMG-III): the genomes of soil and plant-associated and newly described type strains.</title>
        <authorList>
            <person name="Whitman W."/>
        </authorList>
    </citation>
    <scope>NUCLEOTIDE SEQUENCE [LARGE SCALE GENOMIC DNA]</scope>
    <source>
        <strain evidence="1 2">CECT 8804</strain>
    </source>
</reference>
<dbReference type="Proteomes" id="UP000727456">
    <property type="component" value="Unassembled WGS sequence"/>
</dbReference>
<protein>
    <submittedName>
        <fullName evidence="1">Uncharacterized protein</fullName>
    </submittedName>
</protein>